<comment type="caution">
    <text evidence="2">The sequence shown here is derived from an EMBL/GenBank/DDBJ whole genome shotgun (WGS) entry which is preliminary data.</text>
</comment>
<dbReference type="Proteomes" id="UP000440732">
    <property type="component" value="Unassembled WGS sequence"/>
</dbReference>
<evidence type="ECO:0000313" key="2">
    <source>
        <dbReference type="EMBL" id="KAE9009811.1"/>
    </source>
</evidence>
<evidence type="ECO:0000313" key="1">
    <source>
        <dbReference type="EMBL" id="KAE8938107.1"/>
    </source>
</evidence>
<evidence type="ECO:0000313" key="3">
    <source>
        <dbReference type="EMBL" id="KAE9112683.1"/>
    </source>
</evidence>
<dbReference type="EMBL" id="QXGA01000515">
    <property type="protein sequence ID" value="KAE9144778.1"/>
    <property type="molecule type" value="Genomic_DNA"/>
</dbReference>
<dbReference type="EMBL" id="QXGD01000594">
    <property type="protein sequence ID" value="KAE9232492.1"/>
    <property type="molecule type" value="Genomic_DNA"/>
</dbReference>
<evidence type="ECO:0000313" key="9">
    <source>
        <dbReference type="EMBL" id="KAE9310397.1"/>
    </source>
</evidence>
<dbReference type="EMBL" id="QXFW01000521">
    <property type="protein sequence ID" value="KAE9009811.1"/>
    <property type="molecule type" value="Genomic_DNA"/>
</dbReference>
<accession>A0A6A3KR67</accession>
<evidence type="ECO:0000313" key="5">
    <source>
        <dbReference type="EMBL" id="KAE9144778.1"/>
    </source>
</evidence>
<dbReference type="Proteomes" id="UP000437068">
    <property type="component" value="Unassembled WGS sequence"/>
</dbReference>
<dbReference type="EMBL" id="QXGE01000510">
    <property type="protein sequence ID" value="KAE9310397.1"/>
    <property type="molecule type" value="Genomic_DNA"/>
</dbReference>
<dbReference type="EMBL" id="QXFZ01000333">
    <property type="protein sequence ID" value="KAE9120622.1"/>
    <property type="molecule type" value="Genomic_DNA"/>
</dbReference>
<dbReference type="EMBL" id="QXGC01000067">
    <property type="protein sequence ID" value="KAE9251619.1"/>
    <property type="molecule type" value="Genomic_DNA"/>
</dbReference>
<keyword evidence="11" id="KW-1185">Reference proteome</keyword>
<dbReference type="AlphaFoldDB" id="A0A6A3KR67"/>
<evidence type="ECO:0000313" key="10">
    <source>
        <dbReference type="Proteomes" id="UP000429523"/>
    </source>
</evidence>
<organism evidence="2 16">
    <name type="scientific">Phytophthora fragariae</name>
    <dbReference type="NCBI Taxonomy" id="53985"/>
    <lineage>
        <taxon>Eukaryota</taxon>
        <taxon>Sar</taxon>
        <taxon>Stramenopiles</taxon>
        <taxon>Oomycota</taxon>
        <taxon>Peronosporomycetes</taxon>
        <taxon>Peronosporales</taxon>
        <taxon>Peronosporaceae</taxon>
        <taxon>Phytophthora</taxon>
    </lineage>
</organism>
<gene>
    <name evidence="9" type="ORF">PF001_g10219</name>
    <name evidence="7" type="ORF">PF002_g12367</name>
    <name evidence="8" type="ORF">PF004_g2385</name>
    <name evidence="6" type="ORF">PF005_g11460</name>
    <name evidence="5" type="ORF">PF006_g10322</name>
    <name evidence="4" type="ORF">PF007_g8104</name>
    <name evidence="1" type="ORF">PF009_g12008</name>
    <name evidence="3" type="ORF">PF010_g10367</name>
    <name evidence="2" type="ORF">PF011_g10101</name>
</gene>
<dbReference type="Proteomes" id="UP000441208">
    <property type="component" value="Unassembled WGS sequence"/>
</dbReference>
<evidence type="ECO:0000313" key="6">
    <source>
        <dbReference type="EMBL" id="KAE9210357.1"/>
    </source>
</evidence>
<name>A0A6A3KR67_9STRA</name>
<dbReference type="Proteomes" id="UP000488956">
    <property type="component" value="Unassembled WGS sequence"/>
</dbReference>
<evidence type="ECO:0000313" key="15">
    <source>
        <dbReference type="Proteomes" id="UP000441208"/>
    </source>
</evidence>
<evidence type="ECO:0000313" key="12">
    <source>
        <dbReference type="Proteomes" id="UP000437068"/>
    </source>
</evidence>
<evidence type="ECO:0000313" key="4">
    <source>
        <dbReference type="EMBL" id="KAE9120622.1"/>
    </source>
</evidence>
<evidence type="ECO:0000313" key="7">
    <source>
        <dbReference type="EMBL" id="KAE9232492.1"/>
    </source>
</evidence>
<dbReference type="EMBL" id="QXGF01000584">
    <property type="protein sequence ID" value="KAE8938107.1"/>
    <property type="molecule type" value="Genomic_DNA"/>
</dbReference>
<evidence type="ECO:0000313" key="14">
    <source>
        <dbReference type="Proteomes" id="UP000440732"/>
    </source>
</evidence>
<protein>
    <submittedName>
        <fullName evidence="2">Uncharacterized protein</fullName>
    </submittedName>
</protein>
<sequence>MHAHKRSAILGGAHAIGRFDVCSHFFLAAVLGLADVWAFRCCVAMTFGNPQTAGDNGTGQKMITFLVPLPSVINRGRVTCA</sequence>
<evidence type="ECO:0000313" key="13">
    <source>
        <dbReference type="Proteomes" id="UP000440367"/>
    </source>
</evidence>
<dbReference type="Proteomes" id="UP000429523">
    <property type="component" value="Unassembled WGS sequence"/>
</dbReference>
<evidence type="ECO:0000313" key="17">
    <source>
        <dbReference type="Proteomes" id="UP000476176"/>
    </source>
</evidence>
<dbReference type="EMBL" id="QXFX01000521">
    <property type="protein sequence ID" value="KAE9112683.1"/>
    <property type="molecule type" value="Genomic_DNA"/>
</dbReference>
<evidence type="ECO:0000313" key="8">
    <source>
        <dbReference type="EMBL" id="KAE9251619.1"/>
    </source>
</evidence>
<evidence type="ECO:0000313" key="18">
    <source>
        <dbReference type="Proteomes" id="UP000488956"/>
    </source>
</evidence>
<dbReference type="Proteomes" id="UP000460718">
    <property type="component" value="Unassembled WGS sequence"/>
</dbReference>
<proteinExistence type="predicted"/>
<dbReference type="Proteomes" id="UP000433483">
    <property type="component" value="Unassembled WGS sequence"/>
</dbReference>
<evidence type="ECO:0000313" key="16">
    <source>
        <dbReference type="Proteomes" id="UP000460718"/>
    </source>
</evidence>
<dbReference type="Proteomes" id="UP000440367">
    <property type="component" value="Unassembled WGS sequence"/>
</dbReference>
<reference evidence="16 17" key="1">
    <citation type="submission" date="2018-09" db="EMBL/GenBank/DDBJ databases">
        <title>Genomic investigation of the strawberry pathogen Phytophthora fragariae indicates pathogenicity is determined by transcriptional variation in three key races.</title>
        <authorList>
            <person name="Adams T.M."/>
            <person name="Armitage A.D."/>
            <person name="Sobczyk M.K."/>
            <person name="Bates H.J."/>
            <person name="Dunwell J.M."/>
            <person name="Nellist C.F."/>
            <person name="Harrison R.J."/>
        </authorList>
    </citation>
    <scope>NUCLEOTIDE SEQUENCE [LARGE SCALE GENOMIC DNA]</scope>
    <source>
        <strain evidence="9 12">A4</strain>
        <strain evidence="7 13">BC-1</strain>
        <strain evidence="8 17">BC-23</strain>
        <strain evidence="6 11">NOV-27</strain>
        <strain evidence="5 14">NOV-5</strain>
        <strain evidence="4 15">NOV-71</strain>
        <strain evidence="1 10">NOV-9</strain>
        <strain evidence="3 18">ONT-3</strain>
        <strain evidence="2 16">SCRP245</strain>
    </source>
</reference>
<evidence type="ECO:0000313" key="11">
    <source>
        <dbReference type="Proteomes" id="UP000433483"/>
    </source>
</evidence>
<dbReference type="Proteomes" id="UP000476176">
    <property type="component" value="Unassembled WGS sequence"/>
</dbReference>
<dbReference type="EMBL" id="QXGB01000572">
    <property type="protein sequence ID" value="KAE9210357.1"/>
    <property type="molecule type" value="Genomic_DNA"/>
</dbReference>